<evidence type="ECO:0000313" key="1">
    <source>
        <dbReference type="EMBL" id="GAD47232.1"/>
    </source>
</evidence>
<organism evidence="1 2">
    <name type="scientific">Streptococcus anginosus T5</name>
    <dbReference type="NCBI Taxonomy" id="1163302"/>
    <lineage>
        <taxon>Bacteria</taxon>
        <taxon>Bacillati</taxon>
        <taxon>Bacillota</taxon>
        <taxon>Bacilli</taxon>
        <taxon>Lactobacillales</taxon>
        <taxon>Streptococcaceae</taxon>
        <taxon>Streptococcus</taxon>
        <taxon>Streptococcus anginosus group</taxon>
    </lineage>
</organism>
<evidence type="ECO:0000313" key="2">
    <source>
        <dbReference type="Proteomes" id="UP000016981"/>
    </source>
</evidence>
<dbReference type="Proteomes" id="UP000016981">
    <property type="component" value="Unassembled WGS sequence"/>
</dbReference>
<name>A0AAN4PAA7_STRAP</name>
<proteinExistence type="predicted"/>
<feature type="non-terminal residue" evidence="1">
    <location>
        <position position="1"/>
    </location>
</feature>
<gene>
    <name evidence="1" type="ORF">ANG6_1727</name>
</gene>
<accession>A0AAN4PAA7</accession>
<sequence>INYDKAGEYHYTITEKIMV</sequence>
<reference evidence="2" key="1">
    <citation type="submission" date="2013-09" db="EMBL/GenBank/DDBJ databases">
        <title>Genome Sequences of seven clinical isolates and type strains of anginosus group streptococci.</title>
        <authorList>
            <person name="Maruyama F."/>
            <person name="Sakurai A."/>
            <person name="Ogura Y."/>
            <person name="Homma H."/>
            <person name="Takahashi N."/>
            <person name="Ohtsubo Y."/>
            <person name="Hoshino T."/>
            <person name="Okahashi N."/>
            <person name="Nakagawa I."/>
            <person name="Kimura S."/>
            <person name="Fujiwara T."/>
            <person name="Hayashi T."/>
            <person name="Shintani S."/>
        </authorList>
    </citation>
    <scope>NUCLEOTIDE SEQUENCE [LARGE SCALE GENOMIC DNA]</scope>
    <source>
        <strain evidence="2">T5</strain>
    </source>
</reference>
<comment type="caution">
    <text evidence="1">The sequence shown here is derived from an EMBL/GenBank/DDBJ whole genome shotgun (WGS) entry which is preliminary data.</text>
</comment>
<dbReference type="AlphaFoldDB" id="A0AAN4PAA7"/>
<protein>
    <submittedName>
        <fullName evidence="1">Uncharacterized protein</fullName>
    </submittedName>
</protein>
<dbReference type="EMBL" id="BASY01000038">
    <property type="protein sequence ID" value="GAD47232.1"/>
    <property type="molecule type" value="Genomic_DNA"/>
</dbReference>